<dbReference type="PANTHER" id="PTHR47572:SF4">
    <property type="entry name" value="LACTONASE DRP35"/>
    <property type="match status" value="1"/>
</dbReference>
<proteinExistence type="inferred from homology"/>
<evidence type="ECO:0000313" key="5">
    <source>
        <dbReference type="Proteomes" id="UP000624325"/>
    </source>
</evidence>
<comment type="similarity">
    <text evidence="1">Belongs to the SMP-30/CGR1 family.</text>
</comment>
<gene>
    <name evidence="4" type="ORF">Air01nite_64250</name>
</gene>
<feature type="domain" description="SMP-30/Gluconolactonase/LRE-like region" evidence="3">
    <location>
        <begin position="43"/>
        <end position="292"/>
    </location>
</feature>
<dbReference type="PRINTS" id="PR01790">
    <property type="entry name" value="SMP30FAMILY"/>
</dbReference>
<evidence type="ECO:0000313" key="4">
    <source>
        <dbReference type="EMBL" id="GIF60330.1"/>
    </source>
</evidence>
<comment type="caution">
    <text evidence="4">The sequence shown here is derived from an EMBL/GenBank/DDBJ whole genome shotgun (WGS) entry which is preliminary data.</text>
</comment>
<accession>A0ABQ4CC46</accession>
<name>A0ABQ4CC46_9ACTN</name>
<dbReference type="PANTHER" id="PTHR47572">
    <property type="entry name" value="LIPOPROTEIN-RELATED"/>
    <property type="match status" value="1"/>
</dbReference>
<keyword evidence="5" id="KW-1185">Reference proteome</keyword>
<dbReference type="SUPFAM" id="SSF63829">
    <property type="entry name" value="Calcium-dependent phosphotriesterase"/>
    <property type="match status" value="1"/>
</dbReference>
<dbReference type="Pfam" id="PF08450">
    <property type="entry name" value="SGL"/>
    <property type="match status" value="1"/>
</dbReference>
<evidence type="ECO:0000256" key="1">
    <source>
        <dbReference type="ARBA" id="ARBA00008853"/>
    </source>
</evidence>
<dbReference type="InterPro" id="IPR011042">
    <property type="entry name" value="6-blade_b-propeller_TolB-like"/>
</dbReference>
<protein>
    <submittedName>
        <fullName evidence="4">Gluconolactonase</fullName>
    </submittedName>
</protein>
<dbReference type="RefSeq" id="WP_203707143.1">
    <property type="nucleotide sequence ID" value="NZ_BAAALU010000009.1"/>
</dbReference>
<dbReference type="Gene3D" id="2.120.10.30">
    <property type="entry name" value="TolB, C-terminal domain"/>
    <property type="match status" value="1"/>
</dbReference>
<dbReference type="InterPro" id="IPR005511">
    <property type="entry name" value="SMP-30"/>
</dbReference>
<organism evidence="4 5">
    <name type="scientific">Asanoa iriomotensis</name>
    <dbReference type="NCBI Taxonomy" id="234613"/>
    <lineage>
        <taxon>Bacteria</taxon>
        <taxon>Bacillati</taxon>
        <taxon>Actinomycetota</taxon>
        <taxon>Actinomycetes</taxon>
        <taxon>Micromonosporales</taxon>
        <taxon>Micromonosporaceae</taxon>
        <taxon>Asanoa</taxon>
    </lineage>
</organism>
<evidence type="ECO:0000259" key="3">
    <source>
        <dbReference type="Pfam" id="PF08450"/>
    </source>
</evidence>
<keyword evidence="2" id="KW-0378">Hydrolase</keyword>
<dbReference type="Proteomes" id="UP000624325">
    <property type="component" value="Unassembled WGS sequence"/>
</dbReference>
<sequence>MLTPYDVRREVDQVPARFESLDERFGRTDGDAFLERLFANGRWTEGPAYFPAGRYLVFSDIPNDRLLRWDETTGAVGALRQPAGYTNGHTVDRAGRLISCEQGNRRVTRTEPDGAITVVAERYRGKRFNSPNDVIERADGTVWFTDPSYGITTDYEGNQAEQEQDGCHVYRVDPINGEVRMVADDFERPNGLAFSADEQTIYIADTRRKHIRKFTVAESTNLMGGDVFATCDNGSFDGLRVDARGRVWAAAHDGLHCFSPEGDLLGKLLVPEIVSNLTFGGPQLNHLFITATTSVYTLRVNFNGARYPR</sequence>
<dbReference type="EMBL" id="BONC01000064">
    <property type="protein sequence ID" value="GIF60330.1"/>
    <property type="molecule type" value="Genomic_DNA"/>
</dbReference>
<dbReference type="InterPro" id="IPR013658">
    <property type="entry name" value="SGL"/>
</dbReference>
<evidence type="ECO:0000256" key="2">
    <source>
        <dbReference type="ARBA" id="ARBA00022801"/>
    </source>
</evidence>
<dbReference type="InterPro" id="IPR051262">
    <property type="entry name" value="SMP-30/CGR1_Lactonase"/>
</dbReference>
<reference evidence="4 5" key="1">
    <citation type="submission" date="2021-01" db="EMBL/GenBank/DDBJ databases">
        <title>Whole genome shotgun sequence of Asanoa iriomotensis NBRC 100142.</title>
        <authorList>
            <person name="Komaki H."/>
            <person name="Tamura T."/>
        </authorList>
    </citation>
    <scope>NUCLEOTIDE SEQUENCE [LARGE SCALE GENOMIC DNA]</scope>
    <source>
        <strain evidence="4 5">NBRC 100142</strain>
    </source>
</reference>